<dbReference type="InterPro" id="IPR010095">
    <property type="entry name" value="Cas12f1-like_TNB"/>
</dbReference>
<gene>
    <name evidence="4" type="ORF">SAMN04489742_0587</name>
</gene>
<feature type="domain" description="Cas12f1-like TNB" evidence="3">
    <location>
        <begin position="391"/>
        <end position="451"/>
    </location>
</feature>
<evidence type="ECO:0000256" key="1">
    <source>
        <dbReference type="ARBA" id="ARBA00023125"/>
    </source>
</evidence>
<dbReference type="STRING" id="37928.SAMN04489742_0587"/>
<evidence type="ECO:0000313" key="4">
    <source>
        <dbReference type="EMBL" id="SDQ31390.1"/>
    </source>
</evidence>
<dbReference type="GO" id="GO:0003677">
    <property type="term" value="F:DNA binding"/>
    <property type="evidence" value="ECO:0007669"/>
    <property type="project" value="UniProtKB-KW"/>
</dbReference>
<protein>
    <submittedName>
        <fullName evidence="4">Putative transposase DNA-binding domain-containing protein</fullName>
    </submittedName>
</protein>
<proteinExistence type="predicted"/>
<dbReference type="Proteomes" id="UP000181917">
    <property type="component" value="Unassembled WGS sequence"/>
</dbReference>
<organism evidence="4 5">
    <name type="scientific">Crystallibacter crystallopoietes</name>
    <dbReference type="NCBI Taxonomy" id="37928"/>
    <lineage>
        <taxon>Bacteria</taxon>
        <taxon>Bacillati</taxon>
        <taxon>Actinomycetota</taxon>
        <taxon>Actinomycetes</taxon>
        <taxon>Micrococcales</taxon>
        <taxon>Micrococcaceae</taxon>
        <taxon>Crystallibacter</taxon>
    </lineage>
</organism>
<name>A0A1H0ZVJ0_9MICC</name>
<dbReference type="RefSeq" id="WP_074699160.1">
    <property type="nucleotide sequence ID" value="NZ_CP018863.1"/>
</dbReference>
<evidence type="ECO:0000259" key="3">
    <source>
        <dbReference type="Pfam" id="PF07282"/>
    </source>
</evidence>
<feature type="region of interest" description="Disordered" evidence="2">
    <location>
        <begin position="487"/>
        <end position="529"/>
    </location>
</feature>
<dbReference type="KEGG" id="acry:AC20117_14375"/>
<evidence type="ECO:0000313" key="5">
    <source>
        <dbReference type="Proteomes" id="UP000181917"/>
    </source>
</evidence>
<sequence length="529" mass="58836">MTEATGLPREAMKVRAYPLQAFANAGKLSRVHALLGPWRSALGGMQSQLYRQLLDGQPLMKRMPTKVTDLSFTTELSARQVKSIYNQTFQAMNSWTGLVKNAVRELISGSHLDDEARTILYRVNARKAWFAKELSLPVLVNLGTGEVRHSDGKPGKGWAAQDLPVPAELLRLCRHMVKQVGKHAVSLPDLSRVNTMLMDGTIARVEPSKDSSFDYWLRISTLQKGDVARVPLRAHRHFRDAPGEVSDFVQLNVLKDGSLQFVLQKKSPLAQPRPDGVHLGLDWGMKSLFATSDGRLLGVGAMPHLMELDRQTLELAKSLQRQGIRPKTNRRYRNLQRRMGEYITNEVNRILNKLSTEDIQGLAVEKLDARGGGMSRDMNRLVTRFGRAAVKKKLAALTEDTGLDVVEVNAAYTSKECSSCGLVHDGNRSGLKFHCRFCGRKTHADINGARVVLSRRSWHTQGDSRTKSQRGTVRRRLDGAFEARWGCAPPTAGSTGSRIPGSRRRSAVRLATAPSQAPVRMRENVEKVP</sequence>
<dbReference type="EMBL" id="FNKH01000002">
    <property type="protein sequence ID" value="SDQ31390.1"/>
    <property type="molecule type" value="Genomic_DNA"/>
</dbReference>
<dbReference type="AlphaFoldDB" id="A0A1H0ZVJ0"/>
<evidence type="ECO:0000256" key="2">
    <source>
        <dbReference type="SAM" id="MobiDB-lite"/>
    </source>
</evidence>
<keyword evidence="1 4" id="KW-0238">DNA-binding</keyword>
<accession>A0A1H0ZVJ0</accession>
<reference evidence="4 5" key="1">
    <citation type="submission" date="2016-10" db="EMBL/GenBank/DDBJ databases">
        <authorList>
            <person name="de Groot N.N."/>
        </authorList>
    </citation>
    <scope>NUCLEOTIDE SEQUENCE [LARGE SCALE GENOMIC DNA]</scope>
    <source>
        <strain evidence="4 5">DSM 20117</strain>
    </source>
</reference>
<dbReference type="Pfam" id="PF07282">
    <property type="entry name" value="Cas12f1-like_TNB"/>
    <property type="match status" value="1"/>
</dbReference>
<feature type="compositionally biased region" description="Basic and acidic residues" evidence="2">
    <location>
        <begin position="520"/>
        <end position="529"/>
    </location>
</feature>
<keyword evidence="5" id="KW-1185">Reference proteome</keyword>
<dbReference type="OrthoDB" id="6230307at2"/>